<evidence type="ECO:0000313" key="2">
    <source>
        <dbReference type="Proteomes" id="UP000222542"/>
    </source>
</evidence>
<dbReference type="InterPro" id="IPR032675">
    <property type="entry name" value="LRR_dom_sf"/>
</dbReference>
<proteinExistence type="predicted"/>
<dbReference type="Gene3D" id="3.80.10.10">
    <property type="entry name" value="Ribonuclease Inhibitor"/>
    <property type="match status" value="1"/>
</dbReference>
<comment type="caution">
    <text evidence="1">The sequence shown here is derived from an EMBL/GenBank/DDBJ whole genome shotgun (WGS) entry which is preliminary data.</text>
</comment>
<dbReference type="PANTHER" id="PTHR34630">
    <property type="entry name" value="OS11G0677101 PROTEIN"/>
    <property type="match status" value="1"/>
</dbReference>
<organism evidence="1 2">
    <name type="scientific">Capsicum annuum</name>
    <name type="common">Capsicum pepper</name>
    <dbReference type="NCBI Taxonomy" id="4072"/>
    <lineage>
        <taxon>Eukaryota</taxon>
        <taxon>Viridiplantae</taxon>
        <taxon>Streptophyta</taxon>
        <taxon>Embryophyta</taxon>
        <taxon>Tracheophyta</taxon>
        <taxon>Spermatophyta</taxon>
        <taxon>Magnoliopsida</taxon>
        <taxon>eudicotyledons</taxon>
        <taxon>Gunneridae</taxon>
        <taxon>Pentapetalae</taxon>
        <taxon>asterids</taxon>
        <taxon>lamiids</taxon>
        <taxon>Solanales</taxon>
        <taxon>Solanaceae</taxon>
        <taxon>Solanoideae</taxon>
        <taxon>Capsiceae</taxon>
        <taxon>Capsicum</taxon>
    </lineage>
</organism>
<gene>
    <name evidence="1" type="ORF">T459_08339</name>
</gene>
<evidence type="ECO:0000313" key="1">
    <source>
        <dbReference type="EMBL" id="PHT86233.1"/>
    </source>
</evidence>
<dbReference type="OMA" id="VACEGTH"/>
<reference evidence="1 2" key="1">
    <citation type="journal article" date="2014" name="Nat. Genet.">
        <title>Genome sequence of the hot pepper provides insights into the evolution of pungency in Capsicum species.</title>
        <authorList>
            <person name="Kim S."/>
            <person name="Park M."/>
            <person name="Yeom S.I."/>
            <person name="Kim Y.M."/>
            <person name="Lee J.M."/>
            <person name="Lee H.A."/>
            <person name="Seo E."/>
            <person name="Choi J."/>
            <person name="Cheong K."/>
            <person name="Kim K.T."/>
            <person name="Jung K."/>
            <person name="Lee G.W."/>
            <person name="Oh S.K."/>
            <person name="Bae C."/>
            <person name="Kim S.B."/>
            <person name="Lee H.Y."/>
            <person name="Kim S.Y."/>
            <person name="Kim M.S."/>
            <person name="Kang B.C."/>
            <person name="Jo Y.D."/>
            <person name="Yang H.B."/>
            <person name="Jeong H.J."/>
            <person name="Kang W.H."/>
            <person name="Kwon J.K."/>
            <person name="Shin C."/>
            <person name="Lim J.Y."/>
            <person name="Park J.H."/>
            <person name="Huh J.H."/>
            <person name="Kim J.S."/>
            <person name="Kim B.D."/>
            <person name="Cohen O."/>
            <person name="Paran I."/>
            <person name="Suh M.C."/>
            <person name="Lee S.B."/>
            <person name="Kim Y.K."/>
            <person name="Shin Y."/>
            <person name="Noh S.J."/>
            <person name="Park J."/>
            <person name="Seo Y.S."/>
            <person name="Kwon S.Y."/>
            <person name="Kim H.A."/>
            <person name="Park J.M."/>
            <person name="Kim H.J."/>
            <person name="Choi S.B."/>
            <person name="Bosland P.W."/>
            <person name="Reeves G."/>
            <person name="Jo S.H."/>
            <person name="Lee B.W."/>
            <person name="Cho H.T."/>
            <person name="Choi H.S."/>
            <person name="Lee M.S."/>
            <person name="Yu Y."/>
            <person name="Do Choi Y."/>
            <person name="Park B.S."/>
            <person name="van Deynze A."/>
            <person name="Ashrafi H."/>
            <person name="Hill T."/>
            <person name="Kim W.T."/>
            <person name="Pai H.S."/>
            <person name="Ahn H.K."/>
            <person name="Yeam I."/>
            <person name="Giovannoni J.J."/>
            <person name="Rose J.K."/>
            <person name="Sorensen I."/>
            <person name="Lee S.J."/>
            <person name="Kim R.W."/>
            <person name="Choi I.Y."/>
            <person name="Choi B.S."/>
            <person name="Lim J.S."/>
            <person name="Lee Y.H."/>
            <person name="Choi D."/>
        </authorList>
    </citation>
    <scope>NUCLEOTIDE SEQUENCE [LARGE SCALE GENOMIC DNA]</scope>
    <source>
        <strain evidence="2">cv. CM334</strain>
    </source>
</reference>
<dbReference type="Proteomes" id="UP000222542">
    <property type="component" value="Unassembled WGS sequence"/>
</dbReference>
<name>A0A2G2ZW73_CAPAN</name>
<dbReference type="EMBL" id="AYRZ02000003">
    <property type="protein sequence ID" value="PHT86233.1"/>
    <property type="molecule type" value="Genomic_DNA"/>
</dbReference>
<dbReference type="PANTHER" id="PTHR34630:SF103">
    <property type="entry name" value="AND NB-ARC DOMAIN DISEASE RESISTANCE PROTEIN, PUTATIVE-RELATED"/>
    <property type="match status" value="1"/>
</dbReference>
<keyword evidence="2" id="KW-1185">Reference proteome</keyword>
<reference evidence="1 2" key="2">
    <citation type="journal article" date="2017" name="Genome Biol.">
        <title>New reference genome sequences of hot pepper reveal the massive evolution of plant disease-resistance genes by retroduplication.</title>
        <authorList>
            <person name="Kim S."/>
            <person name="Park J."/>
            <person name="Yeom S.I."/>
            <person name="Kim Y.M."/>
            <person name="Seo E."/>
            <person name="Kim K.T."/>
            <person name="Kim M.S."/>
            <person name="Lee J.M."/>
            <person name="Cheong K."/>
            <person name="Shin H.S."/>
            <person name="Kim S.B."/>
            <person name="Han K."/>
            <person name="Lee J."/>
            <person name="Park M."/>
            <person name="Lee H.A."/>
            <person name="Lee H.Y."/>
            <person name="Lee Y."/>
            <person name="Oh S."/>
            <person name="Lee J.H."/>
            <person name="Choi E."/>
            <person name="Choi E."/>
            <person name="Lee S.E."/>
            <person name="Jeon J."/>
            <person name="Kim H."/>
            <person name="Choi G."/>
            <person name="Song H."/>
            <person name="Lee J."/>
            <person name="Lee S.C."/>
            <person name="Kwon J.K."/>
            <person name="Lee H.Y."/>
            <person name="Koo N."/>
            <person name="Hong Y."/>
            <person name="Kim R.W."/>
            <person name="Kang W.H."/>
            <person name="Huh J.H."/>
            <person name="Kang B.C."/>
            <person name="Yang T.J."/>
            <person name="Lee Y.H."/>
            <person name="Bennetzen J.L."/>
            <person name="Choi D."/>
        </authorList>
    </citation>
    <scope>NUCLEOTIDE SEQUENCE [LARGE SCALE GENOMIC DNA]</scope>
    <source>
        <strain evidence="2">cv. CM334</strain>
    </source>
</reference>
<dbReference type="Gramene" id="PHT86233">
    <property type="protein sequence ID" value="PHT86233"/>
    <property type="gene ID" value="T459_08339"/>
</dbReference>
<protein>
    <submittedName>
        <fullName evidence="1">Uncharacterized protein</fullName>
    </submittedName>
</protein>
<sequence>MNSSGYCNMFLQELRLEICDSIDELVPGAHYLVVECCNNLISLSILTGTERLDIWDYDNLEILSVASGAQITSLHVCNCEKLKWLPERMQEILPSLNKLGLGNCPEIEFFPEGGLPINLEVLQIINCEKLVNGLKEWNLHRFPVSKS</sequence>
<dbReference type="AlphaFoldDB" id="A0A2G2ZW73"/>
<accession>A0A2G2ZW73</accession>
<dbReference type="SUPFAM" id="SSF52058">
    <property type="entry name" value="L domain-like"/>
    <property type="match status" value="1"/>
</dbReference>